<dbReference type="CDD" id="cd00371">
    <property type="entry name" value="HMA"/>
    <property type="match status" value="1"/>
</dbReference>
<dbReference type="PANTHER" id="PTHR43520:SF22">
    <property type="entry name" value="COPPER-TRANSPORTING ATPASE PAA1, CHLOROPLASTIC"/>
    <property type="match status" value="1"/>
</dbReference>
<keyword evidence="2" id="KW-1278">Translocase</keyword>
<keyword evidence="1" id="KW-0479">Metal-binding</keyword>
<feature type="region of interest" description="Disordered" evidence="3">
    <location>
        <begin position="37"/>
        <end position="63"/>
    </location>
</feature>
<keyword evidence="6" id="KW-1185">Reference proteome</keyword>
<dbReference type="OMA" id="DVKGMMC"/>
<dbReference type="SUPFAM" id="SSF55008">
    <property type="entry name" value="HMA, heavy metal-associated domain"/>
    <property type="match status" value="1"/>
</dbReference>
<dbReference type="PROSITE" id="PS50846">
    <property type="entry name" value="HMA_2"/>
    <property type="match status" value="1"/>
</dbReference>
<evidence type="ECO:0000313" key="6">
    <source>
        <dbReference type="Proteomes" id="UP000195402"/>
    </source>
</evidence>
<dbReference type="FunFam" id="3.30.70.100:FF:000047">
    <property type="entry name" value="Copper-transporting ATPase PAA1, chloroplastic"/>
    <property type="match status" value="1"/>
</dbReference>
<dbReference type="AlphaFoldDB" id="A0A200PMA5"/>
<protein>
    <submittedName>
        <fullName evidence="5">Cation-transporting P-type ATPase</fullName>
    </submittedName>
</protein>
<reference evidence="5 6" key="1">
    <citation type="journal article" date="2017" name="Mol. Plant">
        <title>The Genome of Medicinal Plant Macleaya cordata Provides New Insights into Benzylisoquinoline Alkaloids Metabolism.</title>
        <authorList>
            <person name="Liu X."/>
            <person name="Liu Y."/>
            <person name="Huang P."/>
            <person name="Ma Y."/>
            <person name="Qing Z."/>
            <person name="Tang Q."/>
            <person name="Cao H."/>
            <person name="Cheng P."/>
            <person name="Zheng Y."/>
            <person name="Yuan Z."/>
            <person name="Zhou Y."/>
            <person name="Liu J."/>
            <person name="Tang Z."/>
            <person name="Zhuo Y."/>
            <person name="Zhang Y."/>
            <person name="Yu L."/>
            <person name="Huang J."/>
            <person name="Yang P."/>
            <person name="Peng Q."/>
            <person name="Zhang J."/>
            <person name="Jiang W."/>
            <person name="Zhang Z."/>
            <person name="Lin K."/>
            <person name="Ro D.K."/>
            <person name="Chen X."/>
            <person name="Xiong X."/>
            <person name="Shang Y."/>
            <person name="Huang S."/>
            <person name="Zeng J."/>
        </authorList>
    </citation>
    <scope>NUCLEOTIDE SEQUENCE [LARGE SCALE GENOMIC DNA]</scope>
    <source>
        <strain evidence="6">cv. BLH2017</strain>
        <tissue evidence="5">Root</tissue>
    </source>
</reference>
<dbReference type="OrthoDB" id="689350at2759"/>
<gene>
    <name evidence="5" type="ORF">BVC80_715g27</name>
</gene>
<dbReference type="EMBL" id="MVGT01004510">
    <property type="protein sequence ID" value="OUZ99329.1"/>
    <property type="molecule type" value="Genomic_DNA"/>
</dbReference>
<dbReference type="InterPro" id="IPR017969">
    <property type="entry name" value="Heavy-metal-associated_CS"/>
</dbReference>
<proteinExistence type="predicted"/>
<dbReference type="GO" id="GO:0043682">
    <property type="term" value="F:P-type divalent copper transporter activity"/>
    <property type="evidence" value="ECO:0007669"/>
    <property type="project" value="TreeGrafter"/>
</dbReference>
<dbReference type="InParanoid" id="A0A200PMA5"/>
<name>A0A200PMA5_MACCD</name>
<dbReference type="GO" id="GO:0055070">
    <property type="term" value="P:copper ion homeostasis"/>
    <property type="evidence" value="ECO:0007669"/>
    <property type="project" value="TreeGrafter"/>
</dbReference>
<organism evidence="5 6">
    <name type="scientific">Macleaya cordata</name>
    <name type="common">Five-seeded plume-poppy</name>
    <name type="synonym">Bocconia cordata</name>
    <dbReference type="NCBI Taxonomy" id="56857"/>
    <lineage>
        <taxon>Eukaryota</taxon>
        <taxon>Viridiplantae</taxon>
        <taxon>Streptophyta</taxon>
        <taxon>Embryophyta</taxon>
        <taxon>Tracheophyta</taxon>
        <taxon>Spermatophyta</taxon>
        <taxon>Magnoliopsida</taxon>
        <taxon>Ranunculales</taxon>
        <taxon>Papaveraceae</taxon>
        <taxon>Papaveroideae</taxon>
        <taxon>Macleaya</taxon>
    </lineage>
</organism>
<accession>A0A200PMA5</accession>
<dbReference type="GO" id="GO:0016020">
    <property type="term" value="C:membrane"/>
    <property type="evidence" value="ECO:0007669"/>
    <property type="project" value="TreeGrafter"/>
</dbReference>
<dbReference type="Pfam" id="PF00403">
    <property type="entry name" value="HMA"/>
    <property type="match status" value="1"/>
</dbReference>
<evidence type="ECO:0000259" key="4">
    <source>
        <dbReference type="PROSITE" id="PS50846"/>
    </source>
</evidence>
<dbReference type="Proteomes" id="UP000195402">
    <property type="component" value="Unassembled WGS sequence"/>
</dbReference>
<evidence type="ECO:0000313" key="5">
    <source>
        <dbReference type="EMBL" id="OUZ99329.1"/>
    </source>
</evidence>
<dbReference type="Gene3D" id="3.30.70.100">
    <property type="match status" value="1"/>
</dbReference>
<dbReference type="STRING" id="56857.A0A200PMA5"/>
<dbReference type="GO" id="GO:0005507">
    <property type="term" value="F:copper ion binding"/>
    <property type="evidence" value="ECO:0007669"/>
    <property type="project" value="TreeGrafter"/>
</dbReference>
<dbReference type="PROSITE" id="PS01047">
    <property type="entry name" value="HMA_1"/>
    <property type="match status" value="1"/>
</dbReference>
<feature type="domain" description="HMA" evidence="4">
    <location>
        <begin position="66"/>
        <end position="133"/>
    </location>
</feature>
<sequence>MNSSKTPLISRTINSSRKFISISYSSSSSRLARFSSSAASLSSSGGGGDNESNGRETKEVPALSSDVITLDVKGMMCEGCAGSVKRMLESQPQVSSANVNLATETATVLPVPEAKVVQNWQQHLGETLAKHLTNCGFNSNLRDPVEDTAKLDIPMKC</sequence>
<dbReference type="InterPro" id="IPR036163">
    <property type="entry name" value="HMA_dom_sf"/>
</dbReference>
<dbReference type="InterPro" id="IPR006121">
    <property type="entry name" value="HMA_dom"/>
</dbReference>
<dbReference type="PANTHER" id="PTHR43520">
    <property type="entry name" value="ATP7, ISOFORM B"/>
    <property type="match status" value="1"/>
</dbReference>
<comment type="caution">
    <text evidence="5">The sequence shown here is derived from an EMBL/GenBank/DDBJ whole genome shotgun (WGS) entry which is preliminary data.</text>
</comment>
<evidence type="ECO:0000256" key="1">
    <source>
        <dbReference type="ARBA" id="ARBA00022723"/>
    </source>
</evidence>
<evidence type="ECO:0000256" key="3">
    <source>
        <dbReference type="SAM" id="MobiDB-lite"/>
    </source>
</evidence>
<evidence type="ECO:0000256" key="2">
    <source>
        <dbReference type="ARBA" id="ARBA00022967"/>
    </source>
</evidence>